<gene>
    <name evidence="1" type="ORF">LCMiAC02_02570</name>
</gene>
<dbReference type="PROSITE" id="PS51996">
    <property type="entry name" value="TR_MART"/>
    <property type="match status" value="1"/>
</dbReference>
<accession>A0A481Z0X4</accession>
<sequence length="755" mass="90981">MHILYYKKKGILKIAQHDKVIDDLYNQYAVIPSKKHIEEYDNSDNKIKKFFANNTINEAIDKIKKSISKIDNKIPLYHEPSKNLYIINKKDVYNRVIYHHYRFLTDQLIKILKKRKDKMKKKGFNNNIFAKRAYDKAKLALKFIKSFDIKTLYNTYIKVFYEYGANKNLTICIRPSFKPHFHHINPYYTRSELINMALNMEKIKESKIYYDDTKLMKLCDIIKKNDINASTILEHQIHIIMSNKIGIVQYYSLQGSYFMNNYMRQLVPYKYKNTFMEKNIRSMWKLINNAPAFDKSYILYRFIQSDPHLKHLKIGDKYLTQSFISSTRDPFYLSDEYKFGLILIKIKIQKKIEGVALCIETISHFPKEEEIILSPLSILRLDKKDDNVSYYHTDDIHESKINTRYEFTYIGKKSIKFIDRPIYKNNNIIDFLKLDKEDALSMDERIKFFLYKYTTPLNQYKTRIGKNVYTVITEWYDSTDVYKKFYSTLTENGFIMYMLIDNYMEFTIEIGEDNVEPPELGRIPYMYVNYYFKHSQTNKKKYYTDDEFLEFISKIAYYFEIDNILLYANYSSCDFNNDTLINKKRKKEYYGGNYCTDFYEYLKFGKKSYDNIDTTIIKPKFSYYQLNRLKKINPMNILSHHNKNELYQIYKQAYKINILPKNDNFGDFYVWLVDNYCIFLKNLIKILNDVYVHVKNNPFKYDYYILKPISYLYNNGLIEQFPIFGKKSKMINTTNIDINRSKNMYRINRKIKVNT</sequence>
<protein>
    <recommendedName>
        <fullName evidence="2">ADP-ribosyltransferase exoenzyme domain protein</fullName>
    </recommendedName>
</protein>
<proteinExistence type="predicted"/>
<name>A0A481Z0X4_9VIRU</name>
<dbReference type="SUPFAM" id="SSF56399">
    <property type="entry name" value="ADP-ribosylation"/>
    <property type="match status" value="1"/>
</dbReference>
<organism evidence="1">
    <name type="scientific">Mimivirus LCMiAC02</name>
    <dbReference type="NCBI Taxonomy" id="2506609"/>
    <lineage>
        <taxon>Viruses</taxon>
        <taxon>Varidnaviria</taxon>
        <taxon>Bamfordvirae</taxon>
        <taxon>Nucleocytoviricota</taxon>
        <taxon>Megaviricetes</taxon>
        <taxon>Imitervirales</taxon>
        <taxon>Mimiviridae</taxon>
        <taxon>Klosneuvirinae</taxon>
    </lineage>
</organism>
<evidence type="ECO:0008006" key="2">
    <source>
        <dbReference type="Google" id="ProtNLM"/>
    </source>
</evidence>
<reference evidence="1" key="1">
    <citation type="journal article" date="2019" name="MBio">
        <title>Virus Genomes from Deep Sea Sediments Expand the Ocean Megavirome and Support Independent Origins of Viral Gigantism.</title>
        <authorList>
            <person name="Backstrom D."/>
            <person name="Yutin N."/>
            <person name="Jorgensen S.L."/>
            <person name="Dharamshi J."/>
            <person name="Homa F."/>
            <person name="Zaremba-Niedwiedzka K."/>
            <person name="Spang A."/>
            <person name="Wolf Y.I."/>
            <person name="Koonin E.V."/>
            <person name="Ettema T.J."/>
        </authorList>
    </citation>
    <scope>NUCLEOTIDE SEQUENCE</scope>
</reference>
<evidence type="ECO:0000313" key="1">
    <source>
        <dbReference type="EMBL" id="QBK89163.1"/>
    </source>
</evidence>
<dbReference type="Gene3D" id="3.90.176.10">
    <property type="entry name" value="Toxin ADP-ribosyltransferase, Chain A, domain 1"/>
    <property type="match status" value="1"/>
</dbReference>
<dbReference type="EMBL" id="MK500408">
    <property type="protein sequence ID" value="QBK89163.1"/>
    <property type="molecule type" value="Genomic_DNA"/>
</dbReference>